<gene>
    <name evidence="3" type="ORF">AYC66_07500</name>
</gene>
<proteinExistence type="predicted"/>
<dbReference type="Pfam" id="PF00583">
    <property type="entry name" value="Acetyltransf_1"/>
    <property type="match status" value="1"/>
</dbReference>
<dbReference type="AlphaFoldDB" id="A0A494GE28"/>
<dbReference type="PANTHER" id="PTHR43800">
    <property type="entry name" value="PEPTIDYL-LYSINE N-ACETYLTRANSFERASE YJAB"/>
    <property type="match status" value="1"/>
</dbReference>
<evidence type="ECO:0000256" key="2">
    <source>
        <dbReference type="ARBA" id="ARBA00023315"/>
    </source>
</evidence>
<evidence type="ECO:0000256" key="1">
    <source>
        <dbReference type="ARBA" id="ARBA00022679"/>
    </source>
</evidence>
<keyword evidence="2" id="KW-0012">Acyltransferase</keyword>
<protein>
    <submittedName>
        <fullName evidence="3">GCN5 family acetyltransferase</fullName>
    </submittedName>
</protein>
<dbReference type="Proteomes" id="UP000189738">
    <property type="component" value="Chromosome"/>
</dbReference>
<dbReference type="Gene3D" id="3.40.630.30">
    <property type="match status" value="1"/>
</dbReference>
<organism evidence="3 4">
    <name type="scientific">Elizabethkingia anophelis</name>
    <dbReference type="NCBI Taxonomy" id="1117645"/>
    <lineage>
        <taxon>Bacteria</taxon>
        <taxon>Pseudomonadati</taxon>
        <taxon>Bacteroidota</taxon>
        <taxon>Flavobacteriia</taxon>
        <taxon>Flavobacteriales</taxon>
        <taxon>Weeksellaceae</taxon>
        <taxon>Elizabethkingia</taxon>
    </lineage>
</organism>
<dbReference type="PROSITE" id="PS51186">
    <property type="entry name" value="GNAT"/>
    <property type="match status" value="1"/>
</dbReference>
<accession>A0A494GE28</accession>
<dbReference type="InterPro" id="IPR000182">
    <property type="entry name" value="GNAT_dom"/>
</dbReference>
<dbReference type="InterPro" id="IPR016181">
    <property type="entry name" value="Acyl_CoA_acyltransferase"/>
</dbReference>
<dbReference type="SUPFAM" id="SSF55729">
    <property type="entry name" value="Acyl-CoA N-acyltransferases (Nat)"/>
    <property type="match status" value="1"/>
</dbReference>
<dbReference type="CDD" id="cd04301">
    <property type="entry name" value="NAT_SF"/>
    <property type="match status" value="1"/>
</dbReference>
<sequence length="190" mass="22343">MLSFFYLYTSVSFIQRKNTLQQNNNKMKVLEATPKDIPLIQDLAKRSWEMAYSKILSPGQISYMMAEMYSEKEISSQMENPDWRYFLIKDDEGNFGGFIGYQFNYEPKTTKLHRIYMVPESKGKGLGKFALNYLKNHVSENGNERIILNVNKYNNAKDFYESQGFKVYEEGVFDIGNGYVMDDYLMEFFV</sequence>
<reference evidence="3 4" key="1">
    <citation type="submission" date="2016-02" db="EMBL/GenBank/DDBJ databases">
        <authorList>
            <person name="Nicholson A.C."/>
            <person name="Humrighouse B.W."/>
            <person name="Loparev V."/>
            <person name="Emery B."/>
            <person name="Graziano J."/>
            <person name="McQuiston J.R."/>
        </authorList>
    </citation>
    <scope>NUCLEOTIDE SEQUENCE [LARGE SCALE GENOMIC DNA]</scope>
    <source>
        <strain evidence="3 4">E6809</strain>
    </source>
</reference>
<evidence type="ECO:0000313" key="4">
    <source>
        <dbReference type="Proteomes" id="UP000189738"/>
    </source>
</evidence>
<name>A0A494GE28_9FLAO</name>
<keyword evidence="1 3" id="KW-0808">Transferase</keyword>
<evidence type="ECO:0000313" key="3">
    <source>
        <dbReference type="EMBL" id="AQX50525.1"/>
    </source>
</evidence>
<dbReference type="GO" id="GO:0016747">
    <property type="term" value="F:acyltransferase activity, transferring groups other than amino-acyl groups"/>
    <property type="evidence" value="ECO:0007669"/>
    <property type="project" value="InterPro"/>
</dbReference>
<dbReference type="PANTHER" id="PTHR43800:SF1">
    <property type="entry name" value="PEPTIDYL-LYSINE N-ACETYLTRANSFERASE YJAB"/>
    <property type="match status" value="1"/>
</dbReference>
<dbReference type="EMBL" id="CP014339">
    <property type="protein sequence ID" value="AQX50525.1"/>
    <property type="molecule type" value="Genomic_DNA"/>
</dbReference>